<proteinExistence type="predicted"/>
<dbReference type="Proteomes" id="UP001149331">
    <property type="component" value="Unassembled WGS sequence"/>
</dbReference>
<dbReference type="RefSeq" id="WP_101884791.1">
    <property type="nucleotide sequence ID" value="NZ_JAAIMT010000013.1"/>
</dbReference>
<sequence>MPRRKDTKFTTFNDGSLDICSVKGRKIVETRQAGIRFGFRTVGIKRFYEAKVLSNQIDEVVAILPVEDISTMDICIIREKQYKIIQIQNKYDETPPCLLLSLERVVTTYEDVRDNAEN</sequence>
<gene>
    <name evidence="1" type="ORF">LIQ10_11040</name>
    <name evidence="2" type="ORF">O4N78_03480</name>
</gene>
<reference evidence="1" key="1">
    <citation type="submission" date="2021-10" db="EMBL/GenBank/DDBJ databases">
        <title>Collection of gut derived symbiotic bacterial strains cultured from healthy donors.</title>
        <authorList>
            <person name="Lin H."/>
            <person name="Littmann E."/>
            <person name="Claire K."/>
            <person name="Pamer E."/>
        </authorList>
    </citation>
    <scope>NUCLEOTIDE SEQUENCE</scope>
    <source>
        <strain evidence="1">MSK.23.4</strain>
    </source>
</reference>
<dbReference type="EMBL" id="JAJBNC010000017">
    <property type="protein sequence ID" value="MCB5494268.1"/>
    <property type="molecule type" value="Genomic_DNA"/>
</dbReference>
<accession>A0A2N5NUM2</accession>
<evidence type="ECO:0000313" key="1">
    <source>
        <dbReference type="EMBL" id="MCB5494268.1"/>
    </source>
</evidence>
<evidence type="ECO:0000313" key="2">
    <source>
        <dbReference type="EMBL" id="MDE1202645.1"/>
    </source>
</evidence>
<dbReference type="EMBL" id="JAPZEG010000002">
    <property type="protein sequence ID" value="MDE1202645.1"/>
    <property type="molecule type" value="Genomic_DNA"/>
</dbReference>
<evidence type="ECO:0000313" key="3">
    <source>
        <dbReference type="Proteomes" id="UP001149331"/>
    </source>
</evidence>
<comment type="caution">
    <text evidence="2">The sequence shown here is derived from an EMBL/GenBank/DDBJ whole genome shotgun (WGS) entry which is preliminary data.</text>
</comment>
<dbReference type="Proteomes" id="UP001297422">
    <property type="component" value="Unassembled WGS sequence"/>
</dbReference>
<dbReference type="AlphaFoldDB" id="A0A2N5NUM2"/>
<reference evidence="2" key="2">
    <citation type="submission" date="2022-12" db="EMBL/GenBank/DDBJ databases">
        <title>Genome of R. gnavus strain RSHDN_120.</title>
        <authorList>
            <person name="Abdugheni R."/>
        </authorList>
    </citation>
    <scope>NUCLEOTIDE SEQUENCE</scope>
    <source>
        <strain evidence="2">RSHDN_120</strain>
    </source>
</reference>
<evidence type="ECO:0008006" key="4">
    <source>
        <dbReference type="Google" id="ProtNLM"/>
    </source>
</evidence>
<name>A0A2N5NUM2_MEDGN</name>
<organism evidence="2 3">
    <name type="scientific">Mediterraneibacter gnavus</name>
    <name type="common">Ruminococcus gnavus</name>
    <dbReference type="NCBI Taxonomy" id="33038"/>
    <lineage>
        <taxon>Bacteria</taxon>
        <taxon>Bacillati</taxon>
        <taxon>Bacillota</taxon>
        <taxon>Clostridia</taxon>
        <taxon>Lachnospirales</taxon>
        <taxon>Lachnospiraceae</taxon>
        <taxon>Mediterraneibacter</taxon>
    </lineage>
</organism>
<protein>
    <recommendedName>
        <fullName evidence="4">Head-tail adaptor protein</fullName>
    </recommendedName>
</protein>